<reference evidence="1" key="1">
    <citation type="journal article" date="2020" name="Fungal Divers.">
        <title>Resolving the Mortierellaceae phylogeny through synthesis of multi-gene phylogenetics and phylogenomics.</title>
        <authorList>
            <person name="Vandepol N."/>
            <person name="Liber J."/>
            <person name="Desiro A."/>
            <person name="Na H."/>
            <person name="Kennedy M."/>
            <person name="Barry K."/>
            <person name="Grigoriev I.V."/>
            <person name="Miller A.N."/>
            <person name="O'Donnell K."/>
            <person name="Stajich J.E."/>
            <person name="Bonito G."/>
        </authorList>
    </citation>
    <scope>NUCLEOTIDE SEQUENCE</scope>
    <source>
        <strain evidence="1">NVP60</strain>
    </source>
</reference>
<protein>
    <submittedName>
        <fullName evidence="1">Uncharacterized protein</fullName>
    </submittedName>
</protein>
<gene>
    <name evidence="1" type="ORF">BGZ97_010159</name>
</gene>
<dbReference type="EMBL" id="JAAAIN010005116">
    <property type="protein sequence ID" value="KAG0276110.1"/>
    <property type="molecule type" value="Genomic_DNA"/>
</dbReference>
<dbReference type="AlphaFoldDB" id="A0A9P6QNQ0"/>
<keyword evidence="2" id="KW-1185">Reference proteome</keyword>
<comment type="caution">
    <text evidence="1">The sequence shown here is derived from an EMBL/GenBank/DDBJ whole genome shotgun (WGS) entry which is preliminary data.</text>
</comment>
<dbReference type="Proteomes" id="UP000823405">
    <property type="component" value="Unassembled WGS sequence"/>
</dbReference>
<organism evidence="1 2">
    <name type="scientific">Linnemannia gamsii</name>
    <dbReference type="NCBI Taxonomy" id="64522"/>
    <lineage>
        <taxon>Eukaryota</taxon>
        <taxon>Fungi</taxon>
        <taxon>Fungi incertae sedis</taxon>
        <taxon>Mucoromycota</taxon>
        <taxon>Mortierellomycotina</taxon>
        <taxon>Mortierellomycetes</taxon>
        <taxon>Mortierellales</taxon>
        <taxon>Mortierellaceae</taxon>
        <taxon>Linnemannia</taxon>
    </lineage>
</organism>
<name>A0A9P6QNQ0_9FUNG</name>
<sequence length="98" mass="10315">MFNGQDLNAYSIMSDADYNGDTDLSADMEDVLLSKRTIVCQKQQDVVAFAAALSMGDPSTPAIPSPSTNAAPSVHVDSKKLSLDLGTPRFGDAKHGKG</sequence>
<evidence type="ECO:0000313" key="2">
    <source>
        <dbReference type="Proteomes" id="UP000823405"/>
    </source>
</evidence>
<proteinExistence type="predicted"/>
<accession>A0A9P6QNQ0</accession>
<evidence type="ECO:0000313" key="1">
    <source>
        <dbReference type="EMBL" id="KAG0276110.1"/>
    </source>
</evidence>